<dbReference type="AlphaFoldDB" id="A0A8B9RT67"/>
<proteinExistence type="predicted"/>
<reference evidence="2" key="1">
    <citation type="submission" date="2025-08" db="UniProtKB">
        <authorList>
            <consortium name="Ensembl"/>
        </authorList>
    </citation>
    <scope>IDENTIFICATION</scope>
</reference>
<dbReference type="Ensembl" id="ENSANIT00000007533.1">
    <property type="protein sequence ID" value="ENSANIP00000007285.1"/>
    <property type="gene ID" value="ENSANIG00000004955.1"/>
</dbReference>
<feature type="signal peptide" evidence="1">
    <location>
        <begin position="1"/>
        <end position="16"/>
    </location>
</feature>
<keyword evidence="3" id="KW-1185">Reference proteome</keyword>
<feature type="chain" id="PRO_5034473538" description="Secreted protein" evidence="1">
    <location>
        <begin position="17"/>
        <end position="85"/>
    </location>
</feature>
<protein>
    <recommendedName>
        <fullName evidence="4">Secreted protein</fullName>
    </recommendedName>
</protein>
<organism evidence="2 3">
    <name type="scientific">Accipiter nisus</name>
    <name type="common">Eurasian sparrowhawk</name>
    <dbReference type="NCBI Taxonomy" id="211598"/>
    <lineage>
        <taxon>Eukaryota</taxon>
        <taxon>Metazoa</taxon>
        <taxon>Chordata</taxon>
        <taxon>Craniata</taxon>
        <taxon>Vertebrata</taxon>
        <taxon>Euteleostomi</taxon>
        <taxon>Archelosauria</taxon>
        <taxon>Archosauria</taxon>
        <taxon>Dinosauria</taxon>
        <taxon>Saurischia</taxon>
        <taxon>Theropoda</taxon>
        <taxon>Coelurosauria</taxon>
        <taxon>Aves</taxon>
        <taxon>Neognathae</taxon>
        <taxon>Neoaves</taxon>
        <taxon>Telluraves</taxon>
        <taxon>Accipitrimorphae</taxon>
        <taxon>Accipitriformes</taxon>
        <taxon>Accipitridae</taxon>
        <taxon>Accipitrinae</taxon>
        <taxon>Accipiter</taxon>
    </lineage>
</organism>
<reference evidence="2" key="2">
    <citation type="submission" date="2025-09" db="UniProtKB">
        <authorList>
            <consortium name="Ensembl"/>
        </authorList>
    </citation>
    <scope>IDENTIFICATION</scope>
</reference>
<keyword evidence="1" id="KW-0732">Signal</keyword>
<evidence type="ECO:0000313" key="3">
    <source>
        <dbReference type="Proteomes" id="UP000694541"/>
    </source>
</evidence>
<evidence type="ECO:0000256" key="1">
    <source>
        <dbReference type="SAM" id="SignalP"/>
    </source>
</evidence>
<accession>A0A8B9RT67</accession>
<sequence>MGLQFLLFALFYMAHCEEGARLLASKSLLNGYAVEDWTLQYIIYTADSSCRMILSTPPPRPEDFGIVFVMFNVKWLQIAWYLLVF</sequence>
<evidence type="ECO:0000313" key="2">
    <source>
        <dbReference type="Ensembl" id="ENSANIP00000007285.1"/>
    </source>
</evidence>
<evidence type="ECO:0008006" key="4">
    <source>
        <dbReference type="Google" id="ProtNLM"/>
    </source>
</evidence>
<dbReference type="Proteomes" id="UP000694541">
    <property type="component" value="Unplaced"/>
</dbReference>
<name>A0A8B9RT67_9AVES</name>